<dbReference type="PANTHER" id="PTHR44591:SF23">
    <property type="entry name" value="CHEY SUBFAMILY"/>
    <property type="match status" value="1"/>
</dbReference>
<evidence type="ECO:0000256" key="3">
    <source>
        <dbReference type="SAM" id="MobiDB-lite"/>
    </source>
</evidence>
<protein>
    <submittedName>
        <fullName evidence="5">Response regulator</fullName>
    </submittedName>
</protein>
<dbReference type="AlphaFoldDB" id="A0A934J0X4"/>
<dbReference type="Pfam" id="PF00072">
    <property type="entry name" value="Response_reg"/>
    <property type="match status" value="1"/>
</dbReference>
<sequence>MPSENTSKPGALVIDPQANMAALVADMLRNLGRRDIREAWDGNQAQHELRRRAYEVIIIDDALTGPDAVELVRRLRADATSPNRLTPIIMMAAAPDAARIAAARDAGVTEFLRKPFAAAHLKSRLDAIAGQPRPFIDATTYAGPDRRRRVQEIGTPDRRGHEPGEG</sequence>
<dbReference type="Gene3D" id="3.40.50.2300">
    <property type="match status" value="1"/>
</dbReference>
<dbReference type="PANTHER" id="PTHR44591">
    <property type="entry name" value="STRESS RESPONSE REGULATOR PROTEIN 1"/>
    <property type="match status" value="1"/>
</dbReference>
<dbReference type="GO" id="GO:0000160">
    <property type="term" value="P:phosphorelay signal transduction system"/>
    <property type="evidence" value="ECO:0007669"/>
    <property type="project" value="InterPro"/>
</dbReference>
<accession>A0A934J0X4</accession>
<dbReference type="InterPro" id="IPR011006">
    <property type="entry name" value="CheY-like_superfamily"/>
</dbReference>
<feature type="domain" description="Response regulatory" evidence="4">
    <location>
        <begin position="10"/>
        <end position="129"/>
    </location>
</feature>
<keyword evidence="1 2" id="KW-0597">Phosphoprotein</keyword>
<evidence type="ECO:0000313" key="5">
    <source>
        <dbReference type="EMBL" id="MBJ3786775.1"/>
    </source>
</evidence>
<dbReference type="EMBL" id="JAEKMH010000005">
    <property type="protein sequence ID" value="MBJ3786775.1"/>
    <property type="molecule type" value="Genomic_DNA"/>
</dbReference>
<comment type="caution">
    <text evidence="5">The sequence shown here is derived from an EMBL/GenBank/DDBJ whole genome shotgun (WGS) entry which is preliminary data.</text>
</comment>
<gene>
    <name evidence="5" type="ORF">JEQ47_18775</name>
</gene>
<dbReference type="RefSeq" id="WP_198877975.1">
    <property type="nucleotide sequence ID" value="NZ_JAEKMH010000005.1"/>
</dbReference>
<dbReference type="InterPro" id="IPR050595">
    <property type="entry name" value="Bact_response_regulator"/>
</dbReference>
<evidence type="ECO:0000313" key="6">
    <source>
        <dbReference type="Proteomes" id="UP000602124"/>
    </source>
</evidence>
<keyword evidence="6" id="KW-1185">Reference proteome</keyword>
<dbReference type="Proteomes" id="UP000602124">
    <property type="component" value="Unassembled WGS sequence"/>
</dbReference>
<dbReference type="SMART" id="SM00448">
    <property type="entry name" value="REC"/>
    <property type="match status" value="1"/>
</dbReference>
<organism evidence="5 6">
    <name type="scientific">Devosia sediminis</name>
    <dbReference type="NCBI Taxonomy" id="2798801"/>
    <lineage>
        <taxon>Bacteria</taxon>
        <taxon>Pseudomonadati</taxon>
        <taxon>Pseudomonadota</taxon>
        <taxon>Alphaproteobacteria</taxon>
        <taxon>Hyphomicrobiales</taxon>
        <taxon>Devosiaceae</taxon>
        <taxon>Devosia</taxon>
    </lineage>
</organism>
<proteinExistence type="predicted"/>
<dbReference type="PROSITE" id="PS50110">
    <property type="entry name" value="RESPONSE_REGULATORY"/>
    <property type="match status" value="1"/>
</dbReference>
<dbReference type="InterPro" id="IPR001789">
    <property type="entry name" value="Sig_transdc_resp-reg_receiver"/>
</dbReference>
<feature type="region of interest" description="Disordered" evidence="3">
    <location>
        <begin position="136"/>
        <end position="166"/>
    </location>
</feature>
<reference evidence="5" key="1">
    <citation type="submission" date="2020-12" db="EMBL/GenBank/DDBJ databases">
        <title>Devosia sp. MSA67 isolated from Mo River.</title>
        <authorList>
            <person name="Ma F."/>
            <person name="Zi Z."/>
        </authorList>
    </citation>
    <scope>NUCLEOTIDE SEQUENCE</scope>
    <source>
        <strain evidence="5">MSA67</strain>
    </source>
</reference>
<evidence type="ECO:0000259" key="4">
    <source>
        <dbReference type="PROSITE" id="PS50110"/>
    </source>
</evidence>
<evidence type="ECO:0000256" key="2">
    <source>
        <dbReference type="PROSITE-ProRule" id="PRU00169"/>
    </source>
</evidence>
<dbReference type="SUPFAM" id="SSF52172">
    <property type="entry name" value="CheY-like"/>
    <property type="match status" value="1"/>
</dbReference>
<evidence type="ECO:0000256" key="1">
    <source>
        <dbReference type="ARBA" id="ARBA00022553"/>
    </source>
</evidence>
<feature type="modified residue" description="4-aspartylphosphate" evidence="2">
    <location>
        <position position="60"/>
    </location>
</feature>
<feature type="compositionally biased region" description="Basic and acidic residues" evidence="3">
    <location>
        <begin position="155"/>
        <end position="166"/>
    </location>
</feature>
<name>A0A934J0X4_9HYPH</name>